<proteinExistence type="predicted"/>
<dbReference type="SUPFAM" id="SSF52266">
    <property type="entry name" value="SGNH hydrolase"/>
    <property type="match status" value="1"/>
</dbReference>
<evidence type="ECO:0000313" key="4">
    <source>
        <dbReference type="EMBL" id="TLK27200.1"/>
    </source>
</evidence>
<dbReference type="EMBL" id="VBRC01000006">
    <property type="protein sequence ID" value="TLK27200.1"/>
    <property type="molecule type" value="Genomic_DNA"/>
</dbReference>
<dbReference type="Pfam" id="PF13472">
    <property type="entry name" value="Lipase_GDSL_2"/>
    <property type="match status" value="1"/>
</dbReference>
<dbReference type="InterPro" id="IPR000772">
    <property type="entry name" value="Ricin_B_lectin"/>
</dbReference>
<dbReference type="Pfam" id="PF14200">
    <property type="entry name" value="RicinB_lectin_2"/>
    <property type="match status" value="2"/>
</dbReference>
<feature type="domain" description="Ricin B lectin" evidence="3">
    <location>
        <begin position="58"/>
        <end position="194"/>
    </location>
</feature>
<dbReference type="AlphaFoldDB" id="A0AAJ5F4S2"/>
<dbReference type="CDD" id="cd00161">
    <property type="entry name" value="beta-trefoil_Ricin-like"/>
    <property type="match status" value="1"/>
</dbReference>
<dbReference type="SMART" id="SM00458">
    <property type="entry name" value="RICIN"/>
    <property type="match status" value="1"/>
</dbReference>
<dbReference type="CDD" id="cd01833">
    <property type="entry name" value="XynB_like"/>
    <property type="match status" value="1"/>
</dbReference>
<dbReference type="InterPro" id="IPR013830">
    <property type="entry name" value="SGNH_hydro"/>
</dbReference>
<sequence>MERSLMSRPPRASRTAAVLSLPLLLAACGGTSAPSAAEESAAPSPLFSTLALPSSGQTYAVLNMCSGKGLDVQNASTANGASVMQWDYQGGTNQQWTLQATDSGYFKLVARHSGKALEVYGWATANGSRVGQWGYGGGTNQQWKLEDVGNGFYELIPRHAANMRLDVRGASLSNGAQVQIYSDNNTCAQRWKLQPTTQTSAPPPTSTPAPTPVRIMPLGDSITDGYNIPGGYRTGLFQKLSAAGLPFDFVGSLLNGPAALPDRDHEGHSGWRIDEIAAQVNTWLDQQQPATTLLMIGTNDIIQNRDPANAPKRLGALLDQMSARRPNMLILVATLPPLAEAGQNRWVGQYNAALPEVVRSRAAQGQKVTLVDVNAALNVADLADGVHPNSTGYSKLANVWYQALRSTPGALSP</sequence>
<dbReference type="SUPFAM" id="SSF50370">
    <property type="entry name" value="Ricin B-like lectins"/>
    <property type="match status" value="1"/>
</dbReference>
<feature type="signal peptide" evidence="2">
    <location>
        <begin position="1"/>
        <end position="36"/>
    </location>
</feature>
<reference evidence="4 5" key="1">
    <citation type="submission" date="2019-04" db="EMBL/GenBank/DDBJ databases">
        <title>Deinococcus metalilatus MA1002 mutant No.5.</title>
        <authorList>
            <person name="Park W."/>
            <person name="Park C."/>
        </authorList>
    </citation>
    <scope>NUCLEOTIDE SEQUENCE [LARGE SCALE GENOMIC DNA]</scope>
    <source>
        <strain evidence="4 5">MA1002-m5</strain>
    </source>
</reference>
<dbReference type="GO" id="GO:0004622">
    <property type="term" value="F:phosphatidylcholine lysophospholipase activity"/>
    <property type="evidence" value="ECO:0007669"/>
    <property type="project" value="TreeGrafter"/>
</dbReference>
<dbReference type="PROSITE" id="PS50231">
    <property type="entry name" value="RICIN_B_LECTIN"/>
    <property type="match status" value="1"/>
</dbReference>
<dbReference type="PANTHER" id="PTHR30383">
    <property type="entry name" value="THIOESTERASE 1/PROTEASE 1/LYSOPHOSPHOLIPASE L1"/>
    <property type="match status" value="1"/>
</dbReference>
<evidence type="ECO:0000259" key="3">
    <source>
        <dbReference type="SMART" id="SM00458"/>
    </source>
</evidence>
<dbReference type="InterPro" id="IPR051532">
    <property type="entry name" value="Ester_Hydrolysis_Enzymes"/>
</dbReference>
<protein>
    <recommendedName>
        <fullName evidence="3">Ricin B lectin domain-containing protein</fullName>
    </recommendedName>
</protein>
<name>A0AAJ5F4S2_9DEIO</name>
<evidence type="ECO:0000313" key="5">
    <source>
        <dbReference type="Proteomes" id="UP000308000"/>
    </source>
</evidence>
<feature type="region of interest" description="Disordered" evidence="1">
    <location>
        <begin position="194"/>
        <end position="213"/>
    </location>
</feature>
<feature type="chain" id="PRO_5042517745" description="Ricin B lectin domain-containing protein" evidence="2">
    <location>
        <begin position="37"/>
        <end position="413"/>
    </location>
</feature>
<organism evidence="4 5">
    <name type="scientific">Deinococcus metallilatus</name>
    <dbReference type="NCBI Taxonomy" id="1211322"/>
    <lineage>
        <taxon>Bacteria</taxon>
        <taxon>Thermotogati</taxon>
        <taxon>Deinococcota</taxon>
        <taxon>Deinococci</taxon>
        <taxon>Deinococcales</taxon>
        <taxon>Deinococcaceae</taxon>
        <taxon>Deinococcus</taxon>
    </lineage>
</organism>
<comment type="caution">
    <text evidence="4">The sequence shown here is derived from an EMBL/GenBank/DDBJ whole genome shotgun (WGS) entry which is preliminary data.</text>
</comment>
<dbReference type="PROSITE" id="PS51257">
    <property type="entry name" value="PROKAR_LIPOPROTEIN"/>
    <property type="match status" value="1"/>
</dbReference>
<dbReference type="Gene3D" id="2.80.10.50">
    <property type="match status" value="3"/>
</dbReference>
<keyword evidence="2" id="KW-0732">Signal</keyword>
<dbReference type="InterPro" id="IPR036514">
    <property type="entry name" value="SGNH_hydro_sf"/>
</dbReference>
<gene>
    <name evidence="4" type="ORF">FCS05_09995</name>
</gene>
<dbReference type="PANTHER" id="PTHR30383:SF5">
    <property type="entry name" value="SGNH HYDROLASE-TYPE ESTERASE DOMAIN-CONTAINING PROTEIN"/>
    <property type="match status" value="1"/>
</dbReference>
<dbReference type="InterPro" id="IPR035992">
    <property type="entry name" value="Ricin_B-like_lectins"/>
</dbReference>
<evidence type="ECO:0000256" key="1">
    <source>
        <dbReference type="SAM" id="MobiDB-lite"/>
    </source>
</evidence>
<feature type="compositionally biased region" description="Pro residues" evidence="1">
    <location>
        <begin position="201"/>
        <end position="211"/>
    </location>
</feature>
<dbReference type="Gene3D" id="3.40.50.1110">
    <property type="entry name" value="SGNH hydrolase"/>
    <property type="match status" value="1"/>
</dbReference>
<evidence type="ECO:0000256" key="2">
    <source>
        <dbReference type="SAM" id="SignalP"/>
    </source>
</evidence>
<dbReference type="Proteomes" id="UP000308000">
    <property type="component" value="Unassembled WGS sequence"/>
</dbReference>
<accession>A0AAJ5F4S2</accession>